<gene>
    <name evidence="1" type="ORF">AHMF7616_04721</name>
</gene>
<name>A0A369QNY6_9BACT</name>
<dbReference type="Gene3D" id="3.90.550.10">
    <property type="entry name" value="Spore Coat Polysaccharide Biosynthesis Protein SpsA, Chain A"/>
    <property type="match status" value="1"/>
</dbReference>
<sequence length="324" mass="36813">MKVVICTLFESHYHLGVAALTNSLYKQGYRGEIYAGYKGTLPVWAISSKENYQLMKTSCRTLYITDSLQIHFIPLETTYHLTNYKPDFMLKICNEVVNDISSIFYFDPDIIVSTSWSYFEEWVGYGVALCEDINSPLAEHHPRRMAWRRIFGNKGILLKFNSNIYVNGGFIGLSNNDLSFLKIWKNIQEIMASEIGGLSRSSLSGIPLLGNASNPNAPFSKTDQDALNAAVEVWNGNVSFIGKEGMAFHPGISIMSHALGLPKPWQWKPFLQILAGLPPRLVDKQYWDSVNKPIQTYSSWMIRLRKLFILLASFIGRFYRRGGI</sequence>
<reference evidence="1 2" key="1">
    <citation type="submission" date="2018-04" db="EMBL/GenBank/DDBJ databases">
        <title>Adhaeribacter sp. HMF7616 genome sequencing and assembly.</title>
        <authorList>
            <person name="Kang H."/>
            <person name="Kang J."/>
            <person name="Cha I."/>
            <person name="Kim H."/>
            <person name="Joh K."/>
        </authorList>
    </citation>
    <scope>NUCLEOTIDE SEQUENCE [LARGE SCALE GENOMIC DNA]</scope>
    <source>
        <strain evidence="1 2">HMF7616</strain>
    </source>
</reference>
<dbReference type="Proteomes" id="UP000253919">
    <property type="component" value="Unassembled WGS sequence"/>
</dbReference>
<evidence type="ECO:0000313" key="2">
    <source>
        <dbReference type="Proteomes" id="UP000253919"/>
    </source>
</evidence>
<dbReference type="AlphaFoldDB" id="A0A369QNY6"/>
<dbReference type="SUPFAM" id="SSF53448">
    <property type="entry name" value="Nucleotide-diphospho-sugar transferases"/>
    <property type="match status" value="1"/>
</dbReference>
<keyword evidence="2" id="KW-1185">Reference proteome</keyword>
<dbReference type="InterPro" id="IPR029044">
    <property type="entry name" value="Nucleotide-diphossugar_trans"/>
</dbReference>
<comment type="caution">
    <text evidence="1">The sequence shown here is derived from an EMBL/GenBank/DDBJ whole genome shotgun (WGS) entry which is preliminary data.</text>
</comment>
<proteinExistence type="predicted"/>
<accession>A0A369QNY6</accession>
<protein>
    <submittedName>
        <fullName evidence="1">Uncharacterized protein</fullName>
    </submittedName>
</protein>
<dbReference type="RefSeq" id="WP_115375002.1">
    <property type="nucleotide sequence ID" value="NZ_QASA01000001.1"/>
</dbReference>
<organism evidence="1 2">
    <name type="scientific">Adhaeribacter pallidiroseus</name>
    <dbReference type="NCBI Taxonomy" id="2072847"/>
    <lineage>
        <taxon>Bacteria</taxon>
        <taxon>Pseudomonadati</taxon>
        <taxon>Bacteroidota</taxon>
        <taxon>Cytophagia</taxon>
        <taxon>Cytophagales</taxon>
        <taxon>Hymenobacteraceae</taxon>
        <taxon>Adhaeribacter</taxon>
    </lineage>
</organism>
<dbReference type="OrthoDB" id="8479124at2"/>
<dbReference type="EMBL" id="QASA01000001">
    <property type="protein sequence ID" value="RDC66090.1"/>
    <property type="molecule type" value="Genomic_DNA"/>
</dbReference>
<evidence type="ECO:0000313" key="1">
    <source>
        <dbReference type="EMBL" id="RDC66090.1"/>
    </source>
</evidence>